<dbReference type="Proteomes" id="UP000183940">
    <property type="component" value="Unassembled WGS sequence"/>
</dbReference>
<evidence type="ECO:0000313" key="3">
    <source>
        <dbReference type="Proteomes" id="UP000183940"/>
    </source>
</evidence>
<evidence type="ECO:0000256" key="1">
    <source>
        <dbReference type="SAM" id="Phobius"/>
    </source>
</evidence>
<dbReference type="EMBL" id="MLAW01000087">
    <property type="protein sequence ID" value="OJJ13966.1"/>
    <property type="molecule type" value="Genomic_DNA"/>
</dbReference>
<dbReference type="STRING" id="1925591.BI308_25370"/>
<evidence type="ECO:0008006" key="4">
    <source>
        <dbReference type="Google" id="ProtNLM"/>
    </source>
</evidence>
<sequence>MNMKSSSPVYWLFVFSLLGAAILWILRGVGLLTFIPGGIIILLIWTAIAAGILQLSITRF</sequence>
<feature type="transmembrane region" description="Helical" evidence="1">
    <location>
        <begin position="9"/>
        <end position="26"/>
    </location>
</feature>
<keyword evidence="3" id="KW-1185">Reference proteome</keyword>
<organism evidence="2 3">
    <name type="scientific">Roseofilum reptotaenium AO1-A</name>
    <dbReference type="NCBI Taxonomy" id="1925591"/>
    <lineage>
        <taxon>Bacteria</taxon>
        <taxon>Bacillati</taxon>
        <taxon>Cyanobacteriota</taxon>
        <taxon>Cyanophyceae</taxon>
        <taxon>Desertifilales</taxon>
        <taxon>Desertifilaceae</taxon>
        <taxon>Roseofilum</taxon>
    </lineage>
</organism>
<dbReference type="AlphaFoldDB" id="A0A1L9QJH0"/>
<keyword evidence="1" id="KW-1133">Transmembrane helix</keyword>
<protein>
    <recommendedName>
        <fullName evidence="4">DUF4175 domain-containing protein</fullName>
    </recommendedName>
</protein>
<evidence type="ECO:0000313" key="2">
    <source>
        <dbReference type="EMBL" id="OJJ13966.1"/>
    </source>
</evidence>
<name>A0A1L9QJH0_9CYAN</name>
<reference evidence="2" key="1">
    <citation type="submission" date="2016-10" db="EMBL/GenBank/DDBJ databases">
        <title>CRISPR-Cas defence system in Roseofilum reptotaenium: evidence of a bacteriophage-cyanobacterium arms race in the coral black band disease.</title>
        <authorList>
            <person name="Buerger P."/>
            <person name="Wood-Charlson E.M."/>
            <person name="Weynberg K.D."/>
            <person name="Willis B."/>
            <person name="Van Oppen M.J."/>
        </authorList>
    </citation>
    <scope>NUCLEOTIDE SEQUENCE [LARGE SCALE GENOMIC DNA]</scope>
    <source>
        <strain evidence="2">AO1-A</strain>
    </source>
</reference>
<accession>A0A1L9QJH0</accession>
<proteinExistence type="predicted"/>
<keyword evidence="1" id="KW-0472">Membrane</keyword>
<gene>
    <name evidence="2" type="ORF">BI308_25370</name>
</gene>
<keyword evidence="1" id="KW-0812">Transmembrane</keyword>
<feature type="transmembrane region" description="Helical" evidence="1">
    <location>
        <begin position="32"/>
        <end position="53"/>
    </location>
</feature>
<comment type="caution">
    <text evidence="2">The sequence shown here is derived from an EMBL/GenBank/DDBJ whole genome shotgun (WGS) entry which is preliminary data.</text>
</comment>